<feature type="domain" description="Recombinase" evidence="4">
    <location>
        <begin position="160"/>
        <end position="285"/>
    </location>
</feature>
<comment type="caution">
    <text evidence="5">The sequence shown here is derived from an EMBL/GenBank/DDBJ whole genome shotgun (WGS) entry which is preliminary data.</text>
</comment>
<dbReference type="PROSITE" id="PS51737">
    <property type="entry name" value="RECOMBINASE_DNA_BIND"/>
    <property type="match status" value="1"/>
</dbReference>
<dbReference type="PROSITE" id="PS51736">
    <property type="entry name" value="RECOMBINASES_3"/>
    <property type="match status" value="1"/>
</dbReference>
<accession>A0ABW5VTU4</accession>
<gene>
    <name evidence="5" type="ORF">ACFS27_14040</name>
</gene>
<dbReference type="InterPro" id="IPR011109">
    <property type="entry name" value="DNA_bind_recombinase_dom"/>
</dbReference>
<dbReference type="PANTHER" id="PTHR30461:SF23">
    <property type="entry name" value="DNA RECOMBINASE-RELATED"/>
    <property type="match status" value="1"/>
</dbReference>
<dbReference type="Pfam" id="PF07508">
    <property type="entry name" value="Recombinase"/>
    <property type="match status" value="1"/>
</dbReference>
<keyword evidence="6" id="KW-1185">Reference proteome</keyword>
<dbReference type="InterPro" id="IPR050639">
    <property type="entry name" value="SSR_resolvase"/>
</dbReference>
<evidence type="ECO:0000313" key="6">
    <source>
        <dbReference type="Proteomes" id="UP001597479"/>
    </source>
</evidence>
<organism evidence="5 6">
    <name type="scientific">Promicromonospora vindobonensis</name>
    <dbReference type="NCBI Taxonomy" id="195748"/>
    <lineage>
        <taxon>Bacteria</taxon>
        <taxon>Bacillati</taxon>
        <taxon>Actinomycetota</taxon>
        <taxon>Actinomycetes</taxon>
        <taxon>Micrococcales</taxon>
        <taxon>Promicromonosporaceae</taxon>
        <taxon>Promicromonospora</taxon>
    </lineage>
</organism>
<dbReference type="Pfam" id="PF00239">
    <property type="entry name" value="Resolvase"/>
    <property type="match status" value="1"/>
</dbReference>
<dbReference type="Gene3D" id="3.40.50.1390">
    <property type="entry name" value="Resolvase, N-terminal catalytic domain"/>
    <property type="match status" value="1"/>
</dbReference>
<dbReference type="PANTHER" id="PTHR30461">
    <property type="entry name" value="DNA-INVERTASE FROM LAMBDOID PROPHAGE"/>
    <property type="match status" value="1"/>
</dbReference>
<dbReference type="Pfam" id="PF13408">
    <property type="entry name" value="Zn_ribbon_recom"/>
    <property type="match status" value="1"/>
</dbReference>
<evidence type="ECO:0000256" key="1">
    <source>
        <dbReference type="SAM" id="Coils"/>
    </source>
</evidence>
<feature type="coiled-coil region" evidence="1">
    <location>
        <begin position="417"/>
        <end position="444"/>
    </location>
</feature>
<dbReference type="InterPro" id="IPR006119">
    <property type="entry name" value="Resolv_N"/>
</dbReference>
<dbReference type="SMART" id="SM00857">
    <property type="entry name" value="Resolvase"/>
    <property type="match status" value="1"/>
</dbReference>
<feature type="region of interest" description="Disordered" evidence="2">
    <location>
        <begin position="512"/>
        <end position="534"/>
    </location>
</feature>
<dbReference type="SUPFAM" id="SSF53041">
    <property type="entry name" value="Resolvase-like"/>
    <property type="match status" value="1"/>
</dbReference>
<evidence type="ECO:0000259" key="3">
    <source>
        <dbReference type="PROSITE" id="PS51736"/>
    </source>
</evidence>
<dbReference type="InterPro" id="IPR025827">
    <property type="entry name" value="Zn_ribbon_recom_dom"/>
</dbReference>
<keyword evidence="1" id="KW-0175">Coiled coil</keyword>
<dbReference type="EMBL" id="JBHUOG010000002">
    <property type="protein sequence ID" value="MFD2794674.1"/>
    <property type="molecule type" value="Genomic_DNA"/>
</dbReference>
<evidence type="ECO:0000256" key="2">
    <source>
        <dbReference type="SAM" id="MobiDB-lite"/>
    </source>
</evidence>
<dbReference type="InterPro" id="IPR038109">
    <property type="entry name" value="DNA_bind_recomb_sf"/>
</dbReference>
<dbReference type="InterPro" id="IPR036162">
    <property type="entry name" value="Resolvase-like_N_sf"/>
</dbReference>
<evidence type="ECO:0000313" key="5">
    <source>
        <dbReference type="EMBL" id="MFD2794674.1"/>
    </source>
</evidence>
<feature type="domain" description="Resolvase/invertase-type recombinase catalytic" evidence="3">
    <location>
        <begin position="2"/>
        <end position="152"/>
    </location>
</feature>
<protein>
    <submittedName>
        <fullName evidence="5">Recombinase family protein</fullName>
    </submittedName>
</protein>
<proteinExistence type="predicted"/>
<dbReference type="CDD" id="cd00338">
    <property type="entry name" value="Ser_Recombinase"/>
    <property type="match status" value="1"/>
</dbReference>
<dbReference type="Proteomes" id="UP001597479">
    <property type="component" value="Unassembled WGS sequence"/>
</dbReference>
<dbReference type="Gene3D" id="3.90.1750.20">
    <property type="entry name" value="Putative Large Serine Recombinase, Chain B, Domain 2"/>
    <property type="match status" value="1"/>
</dbReference>
<sequence length="534" mass="59958">MRVLLYIRVSKIGDRHDTLISDDVQEDVCRKWASREGLVVVGEPVTDLDKTGREMTKRQISHSIERVRRGEADGIVVWKVSRWGRNLIDSMLNVNELQEAGGFIASATENLDDVETPMGRFSLTQMLAIAQLQSDQIGETWENIHDYRRQRGLPHNGGPRFGYIKNDDVGRDDHPSLVYTIDPHTGPWLRRCYENFVAGKGVSKLVLDLNENGITTTRGGRFTYRTLLKILDSGFGAGLVIDRRGANPNTDKPSLVNYYPGAQEPVIDTETWDAYVERRARKAPPREVSAPTKLSGHLYCASCQRKLRVYWSTKSGRNSRHRGYECGRDKYSNQTTILCPSPVAIRQSMAEASVLEWLERNARGEDDFAAALERQHQREQALADAEAIDSEVVRLKSRRKRLLDVFLDADGDAEDLKAEFRDKRDEITAQIEGLTARAQFLRSENSVAKVPSIEAFEGLVAIWPDADVNMMNEALRSVVKRIYVHRAGEQKAGLVGRLEVIGLWADDPYQTSESQVGAMGAPSSASISDADRRS</sequence>
<evidence type="ECO:0000259" key="4">
    <source>
        <dbReference type="PROSITE" id="PS51737"/>
    </source>
</evidence>
<name>A0ABW5VTU4_9MICO</name>
<dbReference type="RefSeq" id="WP_377183986.1">
    <property type="nucleotide sequence ID" value="NZ_JBHUOG010000002.1"/>
</dbReference>
<reference evidence="6" key="1">
    <citation type="journal article" date="2019" name="Int. J. Syst. Evol. Microbiol.">
        <title>The Global Catalogue of Microorganisms (GCM) 10K type strain sequencing project: providing services to taxonomists for standard genome sequencing and annotation.</title>
        <authorList>
            <consortium name="The Broad Institute Genomics Platform"/>
            <consortium name="The Broad Institute Genome Sequencing Center for Infectious Disease"/>
            <person name="Wu L."/>
            <person name="Ma J."/>
        </authorList>
    </citation>
    <scope>NUCLEOTIDE SEQUENCE [LARGE SCALE GENOMIC DNA]</scope>
    <source>
        <strain evidence="6">CCM 7044</strain>
    </source>
</reference>